<gene>
    <name evidence="2" type="ORF">ABEB36_000165</name>
</gene>
<feature type="domain" description="Transposable element P transposase-like RNase H" evidence="1">
    <location>
        <begin position="1"/>
        <end position="50"/>
    </location>
</feature>
<dbReference type="InterPro" id="IPR048365">
    <property type="entry name" value="TNP-like_RNaseH_N"/>
</dbReference>
<accession>A0ABD1FAF6</accession>
<evidence type="ECO:0000259" key="1">
    <source>
        <dbReference type="Pfam" id="PF21787"/>
    </source>
</evidence>
<comment type="caution">
    <text evidence="2">The sequence shown here is derived from an EMBL/GenBank/DDBJ whole genome shotgun (WGS) entry which is preliminary data.</text>
</comment>
<dbReference type="AlphaFoldDB" id="A0ABD1FAF6"/>
<reference evidence="2 3" key="1">
    <citation type="submission" date="2024-05" db="EMBL/GenBank/DDBJ databases">
        <title>Genetic variation in Jamaican populations of the coffee berry borer (Hypothenemus hampei).</title>
        <authorList>
            <person name="Errbii M."/>
            <person name="Myrie A."/>
        </authorList>
    </citation>
    <scope>NUCLEOTIDE SEQUENCE [LARGE SCALE GENOMIC DNA]</scope>
    <source>
        <strain evidence="2">JA-Hopewell-2020-01-JO</strain>
        <tissue evidence="2">Whole body</tissue>
    </source>
</reference>
<dbReference type="Pfam" id="PF21787">
    <property type="entry name" value="TNP-like_RNaseH_N"/>
    <property type="match status" value="1"/>
</dbReference>
<evidence type="ECO:0000313" key="2">
    <source>
        <dbReference type="EMBL" id="KAL1516246.1"/>
    </source>
</evidence>
<proteinExistence type="predicted"/>
<organism evidence="2 3">
    <name type="scientific">Hypothenemus hampei</name>
    <name type="common">Coffee berry borer</name>
    <dbReference type="NCBI Taxonomy" id="57062"/>
    <lineage>
        <taxon>Eukaryota</taxon>
        <taxon>Metazoa</taxon>
        <taxon>Ecdysozoa</taxon>
        <taxon>Arthropoda</taxon>
        <taxon>Hexapoda</taxon>
        <taxon>Insecta</taxon>
        <taxon>Pterygota</taxon>
        <taxon>Neoptera</taxon>
        <taxon>Endopterygota</taxon>
        <taxon>Coleoptera</taxon>
        <taxon>Polyphaga</taxon>
        <taxon>Cucujiformia</taxon>
        <taxon>Curculionidae</taxon>
        <taxon>Scolytinae</taxon>
        <taxon>Hypothenemus</taxon>
    </lineage>
</organism>
<evidence type="ECO:0000313" key="3">
    <source>
        <dbReference type="Proteomes" id="UP001566132"/>
    </source>
</evidence>
<dbReference type="Proteomes" id="UP001566132">
    <property type="component" value="Unassembled WGS sequence"/>
</dbReference>
<protein>
    <recommendedName>
        <fullName evidence="1">Transposable element P transposase-like RNase H domain-containing protein</fullName>
    </recommendedName>
</protein>
<keyword evidence="3" id="KW-1185">Reference proteome</keyword>
<dbReference type="EMBL" id="JBDJPC010000001">
    <property type="protein sequence ID" value="KAL1516246.1"/>
    <property type="molecule type" value="Genomic_DNA"/>
</dbReference>
<name>A0ABD1FAF6_HYPHA</name>
<sequence>MDLMEHVQYDLKSDRFVGFENLGEGHTSHKLANKALVFMFQGICRKFLIPSMEVEWRLKLGKDVKCLVSAESPHDFHTICTSSFVKLYKKTRKCRIRKKDNISLDGIFRDDQDIKCDMCVFDMMNVIIPVANSRNRVNAYEFAVDEQNVLFDKMTSFVENMQMIGTGKAELPINYY</sequence>